<evidence type="ECO:0000313" key="2">
    <source>
        <dbReference type="EMBL" id="KAJ7340686.1"/>
    </source>
</evidence>
<comment type="caution">
    <text evidence="2">The sequence shown here is derived from an EMBL/GenBank/DDBJ whole genome shotgun (WGS) entry which is preliminary data.</text>
</comment>
<gene>
    <name evidence="2" type="ORF">DFH08DRAFT_1082245</name>
</gene>
<reference evidence="2" key="1">
    <citation type="submission" date="2023-03" db="EMBL/GenBank/DDBJ databases">
        <title>Massive genome expansion in bonnet fungi (Mycena s.s.) driven by repeated elements and novel gene families across ecological guilds.</title>
        <authorList>
            <consortium name="Lawrence Berkeley National Laboratory"/>
            <person name="Harder C.B."/>
            <person name="Miyauchi S."/>
            <person name="Viragh M."/>
            <person name="Kuo A."/>
            <person name="Thoen E."/>
            <person name="Andreopoulos B."/>
            <person name="Lu D."/>
            <person name="Skrede I."/>
            <person name="Drula E."/>
            <person name="Henrissat B."/>
            <person name="Morin E."/>
            <person name="Kohler A."/>
            <person name="Barry K."/>
            <person name="LaButti K."/>
            <person name="Morin E."/>
            <person name="Salamov A."/>
            <person name="Lipzen A."/>
            <person name="Mereny Z."/>
            <person name="Hegedus B."/>
            <person name="Baldrian P."/>
            <person name="Stursova M."/>
            <person name="Weitz H."/>
            <person name="Taylor A."/>
            <person name="Grigoriev I.V."/>
            <person name="Nagy L.G."/>
            <person name="Martin F."/>
            <person name="Kauserud H."/>
        </authorList>
    </citation>
    <scope>NUCLEOTIDE SEQUENCE</scope>
    <source>
        <strain evidence="2">CBHHK002</strain>
    </source>
</reference>
<dbReference type="EMBL" id="JARIHO010000026">
    <property type="protein sequence ID" value="KAJ7340686.1"/>
    <property type="molecule type" value="Genomic_DNA"/>
</dbReference>
<keyword evidence="1" id="KW-0732">Signal</keyword>
<dbReference type="AlphaFoldDB" id="A0AAD6ZUV5"/>
<feature type="signal peptide" evidence="1">
    <location>
        <begin position="1"/>
        <end position="19"/>
    </location>
</feature>
<name>A0AAD6ZUV5_9AGAR</name>
<accession>A0AAD6ZUV5</accession>
<protein>
    <submittedName>
        <fullName evidence="2">Uncharacterized protein</fullName>
    </submittedName>
</protein>
<keyword evidence="3" id="KW-1185">Reference proteome</keyword>
<dbReference type="Proteomes" id="UP001218218">
    <property type="component" value="Unassembled WGS sequence"/>
</dbReference>
<evidence type="ECO:0000256" key="1">
    <source>
        <dbReference type="SAM" id="SignalP"/>
    </source>
</evidence>
<evidence type="ECO:0000313" key="3">
    <source>
        <dbReference type="Proteomes" id="UP001218218"/>
    </source>
</evidence>
<proteinExistence type="predicted"/>
<sequence>MPPGRRILVPLVLALTARSQTPSPTASAKNYQITPPIECPGAYVNYGGICCSGNQLLDCSYSDIYAGYQTQSSCCLPGHFIWALPLSDADITAAQANGTYSGCPGNMRLGLCCSGSVIYEDDSGADVCSLGTALFTASTLADGRISTSSFPPGPTSSEPAWVSLLTAVPSATPTSAAAGFPATLEPRMILAGAAVALGLLL</sequence>
<organism evidence="2 3">
    <name type="scientific">Mycena albidolilacea</name>
    <dbReference type="NCBI Taxonomy" id="1033008"/>
    <lineage>
        <taxon>Eukaryota</taxon>
        <taxon>Fungi</taxon>
        <taxon>Dikarya</taxon>
        <taxon>Basidiomycota</taxon>
        <taxon>Agaricomycotina</taxon>
        <taxon>Agaricomycetes</taxon>
        <taxon>Agaricomycetidae</taxon>
        <taxon>Agaricales</taxon>
        <taxon>Marasmiineae</taxon>
        <taxon>Mycenaceae</taxon>
        <taxon>Mycena</taxon>
    </lineage>
</organism>
<feature type="chain" id="PRO_5041922016" evidence="1">
    <location>
        <begin position="20"/>
        <end position="201"/>
    </location>
</feature>